<dbReference type="RefSeq" id="WP_087504927.1">
    <property type="nucleotide sequence ID" value="NZ_BMDX01000004.1"/>
</dbReference>
<feature type="transmembrane region" description="Helical" evidence="1">
    <location>
        <begin position="12"/>
        <end position="30"/>
    </location>
</feature>
<keyword evidence="1" id="KW-0812">Transmembrane</keyword>
<dbReference type="InterPro" id="IPR012902">
    <property type="entry name" value="N_methyl_site"/>
</dbReference>
<reference evidence="3" key="1">
    <citation type="journal article" date="2019" name="Int. J. Syst. Evol. Microbiol.">
        <title>The Global Catalogue of Microorganisms (GCM) 10K type strain sequencing project: providing services to taxonomists for standard genome sequencing and annotation.</title>
        <authorList>
            <consortium name="The Broad Institute Genomics Platform"/>
            <consortium name="The Broad Institute Genome Sequencing Center for Infectious Disease"/>
            <person name="Wu L."/>
            <person name="Ma J."/>
        </authorList>
    </citation>
    <scope>NUCLEOTIDE SEQUENCE [LARGE SCALE GENOMIC DNA]</scope>
    <source>
        <strain evidence="3">CGMCC 1.10130</strain>
    </source>
</reference>
<sequence>MNRQLGFSLIEMMVAVAIIAILTTVAYPAYQRYVAEGTRSEAAAILLEAAARQEQYYLDFHTYTSSMTALGYASDPVDFPLSSGANANYKVSASGNANTFTLTATAINKQASRDSDCGSLKIDHLGTRSSNSDATDVKGCWP</sequence>
<dbReference type="Pfam" id="PF16732">
    <property type="entry name" value="ComP_DUS"/>
    <property type="match status" value="1"/>
</dbReference>
<dbReference type="InterPro" id="IPR045584">
    <property type="entry name" value="Pilin-like"/>
</dbReference>
<gene>
    <name evidence="2" type="primary">pilE</name>
    <name evidence="2" type="ORF">GCM10011369_10810</name>
</gene>
<evidence type="ECO:0000256" key="1">
    <source>
        <dbReference type="SAM" id="Phobius"/>
    </source>
</evidence>
<dbReference type="OrthoDB" id="5296638at2"/>
<keyword evidence="1" id="KW-0472">Membrane</keyword>
<dbReference type="GO" id="GO:0043683">
    <property type="term" value="P:type IV pilus assembly"/>
    <property type="evidence" value="ECO:0007669"/>
    <property type="project" value="InterPro"/>
</dbReference>
<dbReference type="Pfam" id="PF07963">
    <property type="entry name" value="N_methyl"/>
    <property type="match status" value="1"/>
</dbReference>
<dbReference type="Proteomes" id="UP000619743">
    <property type="component" value="Unassembled WGS sequence"/>
</dbReference>
<name>A0A8J2XNC9_9GAMM</name>
<evidence type="ECO:0000313" key="3">
    <source>
        <dbReference type="Proteomes" id="UP000619743"/>
    </source>
</evidence>
<dbReference type="EMBL" id="BMDX01000004">
    <property type="protein sequence ID" value="GGA70955.1"/>
    <property type="molecule type" value="Genomic_DNA"/>
</dbReference>
<organism evidence="2 3">
    <name type="scientific">Neiella marina</name>
    <dbReference type="NCBI Taxonomy" id="508461"/>
    <lineage>
        <taxon>Bacteria</taxon>
        <taxon>Pseudomonadati</taxon>
        <taxon>Pseudomonadota</taxon>
        <taxon>Gammaproteobacteria</taxon>
        <taxon>Alteromonadales</taxon>
        <taxon>Echinimonadaceae</taxon>
        <taxon>Neiella</taxon>
    </lineage>
</organism>
<dbReference type="AlphaFoldDB" id="A0A8J2XNC9"/>
<accession>A0A8J2XNC9</accession>
<keyword evidence="1" id="KW-1133">Transmembrane helix</keyword>
<dbReference type="NCBIfam" id="TIGR02532">
    <property type="entry name" value="IV_pilin_GFxxxE"/>
    <property type="match status" value="1"/>
</dbReference>
<dbReference type="Gene3D" id="3.30.700.10">
    <property type="entry name" value="Glycoprotein, Type 4 Pilin"/>
    <property type="match status" value="1"/>
</dbReference>
<evidence type="ECO:0000313" key="2">
    <source>
        <dbReference type="EMBL" id="GGA70955.1"/>
    </source>
</evidence>
<dbReference type="InterPro" id="IPR031982">
    <property type="entry name" value="PilE-like"/>
</dbReference>
<proteinExistence type="predicted"/>
<keyword evidence="3" id="KW-1185">Reference proteome</keyword>
<dbReference type="SUPFAM" id="SSF54523">
    <property type="entry name" value="Pili subunits"/>
    <property type="match status" value="1"/>
</dbReference>
<protein>
    <submittedName>
        <fullName evidence="2">Type IV minor pilin protein PilE</fullName>
    </submittedName>
</protein>
<comment type="caution">
    <text evidence="2">The sequence shown here is derived from an EMBL/GenBank/DDBJ whole genome shotgun (WGS) entry which is preliminary data.</text>
</comment>